<comment type="caution">
    <text evidence="1">The sequence shown here is derived from an EMBL/GenBank/DDBJ whole genome shotgun (WGS) entry which is preliminary data.</text>
</comment>
<proteinExistence type="predicted"/>
<name>A0A3M5P692_PSEVI</name>
<reference evidence="1 2" key="1">
    <citation type="submission" date="2018-08" db="EMBL/GenBank/DDBJ databases">
        <title>Recombination of ecologically and evolutionarily significant loci maintains genetic cohesion in the Pseudomonas syringae species complex.</title>
        <authorList>
            <person name="Dillon M."/>
            <person name="Thakur S."/>
            <person name="Almeida R.N.D."/>
            <person name="Weir B.S."/>
            <person name="Guttman D.S."/>
        </authorList>
    </citation>
    <scope>NUCLEOTIDE SEQUENCE [LARGE SCALE GENOMIC DNA]</scope>
    <source>
        <strain evidence="1 2">ICMP 19473</strain>
    </source>
</reference>
<gene>
    <name evidence="1" type="ORF">ALP40_200036</name>
</gene>
<dbReference type="AlphaFoldDB" id="A0A3M5P692"/>
<accession>A0A3M5P692</accession>
<dbReference type="EMBL" id="RBTP01000055">
    <property type="protein sequence ID" value="RMT79456.1"/>
    <property type="molecule type" value="Genomic_DNA"/>
</dbReference>
<dbReference type="Proteomes" id="UP000273854">
    <property type="component" value="Unassembled WGS sequence"/>
</dbReference>
<evidence type="ECO:0008006" key="3">
    <source>
        <dbReference type="Google" id="ProtNLM"/>
    </source>
</evidence>
<protein>
    <recommendedName>
        <fullName evidence="3">Phospholipase D/transphosphatidylase</fullName>
    </recommendedName>
</protein>
<evidence type="ECO:0000313" key="2">
    <source>
        <dbReference type="Proteomes" id="UP000273854"/>
    </source>
</evidence>
<evidence type="ECO:0000313" key="1">
    <source>
        <dbReference type="EMBL" id="RMT79456.1"/>
    </source>
</evidence>
<sequence>MYTTQGSANINTRSMMGDSELNICHEYADTTQQLRRRLWGLHMGNKGAQDDPKDAFKAWGELIEGNIRLRSKKLSPNTSLVEFHYGEANYKDFD</sequence>
<organism evidence="1 2">
    <name type="scientific">Pseudomonas viridiflava</name>
    <name type="common">Phytomonas viridiflava</name>
    <dbReference type="NCBI Taxonomy" id="33069"/>
    <lineage>
        <taxon>Bacteria</taxon>
        <taxon>Pseudomonadati</taxon>
        <taxon>Pseudomonadota</taxon>
        <taxon>Gammaproteobacteria</taxon>
        <taxon>Pseudomonadales</taxon>
        <taxon>Pseudomonadaceae</taxon>
        <taxon>Pseudomonas</taxon>
    </lineage>
</organism>